<name>A0AAU7KE47_9GAMM</name>
<dbReference type="InterPro" id="IPR043129">
    <property type="entry name" value="ATPase_NBD"/>
</dbReference>
<dbReference type="Gene3D" id="3.30.420.300">
    <property type="entry name" value="2-keto-3-deoxy-galactonokinase, substrate binding domain"/>
    <property type="match status" value="1"/>
</dbReference>
<gene>
    <name evidence="1" type="ORF">NFG58_13785</name>
</gene>
<dbReference type="Gene3D" id="3.30.420.310">
    <property type="entry name" value="2-keto-3-deoxy-galactonokinase, C-terminal domain"/>
    <property type="match status" value="1"/>
</dbReference>
<reference evidence="1" key="1">
    <citation type="submission" date="2022-06" db="EMBL/GenBank/DDBJ databases">
        <title>A novel DMS-producing enzyme.</title>
        <authorList>
            <person name="Zhang Y."/>
        </authorList>
    </citation>
    <scope>NUCLEOTIDE SEQUENCE</scope>
    <source>
        <strain evidence="1">RT37</strain>
    </source>
</reference>
<dbReference type="Pfam" id="PF05035">
    <property type="entry name" value="DGOK"/>
    <property type="match status" value="1"/>
</dbReference>
<dbReference type="GO" id="GO:0034194">
    <property type="term" value="P:D-galactonate catabolic process"/>
    <property type="evidence" value="ECO:0007669"/>
    <property type="project" value="InterPro"/>
</dbReference>
<organism evidence="1">
    <name type="scientific">Halomonas sp. RT37</name>
    <dbReference type="NCBI Taxonomy" id="2950872"/>
    <lineage>
        <taxon>Bacteria</taxon>
        <taxon>Pseudomonadati</taxon>
        <taxon>Pseudomonadota</taxon>
        <taxon>Gammaproteobacteria</taxon>
        <taxon>Oceanospirillales</taxon>
        <taxon>Halomonadaceae</taxon>
        <taxon>Halomonas</taxon>
    </lineage>
</organism>
<dbReference type="InterPro" id="IPR042258">
    <property type="entry name" value="DGOK_N"/>
</dbReference>
<dbReference type="InterPro" id="IPR042257">
    <property type="entry name" value="DGOK_C"/>
</dbReference>
<dbReference type="CDD" id="cd24012">
    <property type="entry name" value="ASKHA_NBD_KDGal-kinase"/>
    <property type="match status" value="1"/>
</dbReference>
<evidence type="ECO:0000313" key="1">
    <source>
        <dbReference type="EMBL" id="XBO69689.1"/>
    </source>
</evidence>
<proteinExistence type="predicted"/>
<dbReference type="RefSeq" id="WP_045995290.1">
    <property type="nucleotide sequence ID" value="NZ_CP098827.1"/>
</dbReference>
<protein>
    <submittedName>
        <fullName evidence="1">2-dehydro-3-deoxygalactonokinase</fullName>
    </submittedName>
</protein>
<dbReference type="GO" id="GO:0008671">
    <property type="term" value="F:2-dehydro-3-deoxygalactonokinase activity"/>
    <property type="evidence" value="ECO:0007669"/>
    <property type="project" value="InterPro"/>
</dbReference>
<sequence>MSRRLIAIDWGTSNFRAFLVDRDSGECLDSVRSDAGLKSLSTDEFPHYCEAQVGAWRKGGEVPVYLSGMVGSARGWSEAPQLEVPRSATDLADNVVAAPGLDNAWIVPGLKVVREDHVDVMRGEEIQAFGALALLGLSAGVCCLPGTHSKWARLEGERLIDFSTVMTGELYHAVRFHTLPGEPARGSDAHDADGFAQGLAAADHPAGLMHALFEGRSRHLYAGLGAHQVGSFLSGVLIGAEVLAQREHLLDHQGAVVLVGSSSLNPLYRQALERQGIRVEEVDSDKATLAGLVALAERHRAG</sequence>
<dbReference type="InterPro" id="IPR007729">
    <property type="entry name" value="DGOK"/>
</dbReference>
<dbReference type="EMBL" id="CP098827">
    <property type="protein sequence ID" value="XBO69689.1"/>
    <property type="molecule type" value="Genomic_DNA"/>
</dbReference>
<dbReference type="AlphaFoldDB" id="A0AAU7KE47"/>
<dbReference type="SUPFAM" id="SSF53067">
    <property type="entry name" value="Actin-like ATPase domain"/>
    <property type="match status" value="1"/>
</dbReference>
<accession>A0AAU7KE47</accession>